<dbReference type="AlphaFoldDB" id="A0AA38H9A0"/>
<proteinExistence type="predicted"/>
<sequence>LLTPAAHQRLGRMSVAPARYTLPPSAGHGHIGARGISPGNSVSPRSVESNPYAPPGGLRMSEFGRTYLAYRPFITPALLLTSAMLLTLAMQPGGTLGTFVAVEDGGFGGKVHDGMMGKVGLGISGWCQLDQDGPTCKSYKKSDFVSSSKSFQIPGPDSLQAGLQNVMAALTALTWLSAVYHITSAFLHFFLLFGLSIPCVTEEEVVQKEVDLRIRCERPPYEAYGWVWWAWWAHRRGPVGHLFAALIGVIGLCAVSPGCTVGLFVPVMALIFSVDPIVSSVRYCLHGKHNFNTFNEPPSPTPAAILLPPNSRPMRHIRKTGGPSYFANPERAESIFPADPLAPPLPSMTAAPAAPLDPETVRWLAAYPLDPDLVSLIADLRAGGESEDFVLSDVGLLYLRPETEEGDALLVPPAGQIRGELLQDAHFEVLEGGDEGGSAHWGPETMLAKMGETFWWPGIEEDCRELVEGCARCRGDGQIRDVEPKPGLTPLPFTGMKTDGAMTAMMTHGESAMAADMAFAMRKAEDDA</sequence>
<name>A0AA38H9A0_9TREE</name>
<reference evidence="4" key="1">
    <citation type="journal article" date="2022" name="G3 (Bethesda)">
        <title>High quality genome of the basidiomycete yeast Dioszegia hungarica PDD-24b-2 isolated from cloud water.</title>
        <authorList>
            <person name="Jarrige D."/>
            <person name="Haridas S."/>
            <person name="Bleykasten-Grosshans C."/>
            <person name="Joly M."/>
            <person name="Nadalig T."/>
            <person name="Sancelme M."/>
            <person name="Vuilleumier S."/>
            <person name="Grigoriev I.V."/>
            <person name="Amato P."/>
            <person name="Bringel F."/>
        </authorList>
    </citation>
    <scope>NUCLEOTIDE SEQUENCE</scope>
    <source>
        <strain evidence="4">PDD-24b-2</strain>
    </source>
</reference>
<feature type="non-terminal residue" evidence="4">
    <location>
        <position position="528"/>
    </location>
</feature>
<gene>
    <name evidence="4" type="ORF">MKK02DRAFT_12594</name>
</gene>
<feature type="transmembrane region" description="Helical" evidence="2">
    <location>
        <begin position="166"/>
        <end position="193"/>
    </location>
</feature>
<dbReference type="EMBL" id="JAKWFO010000005">
    <property type="protein sequence ID" value="KAI9635975.1"/>
    <property type="molecule type" value="Genomic_DNA"/>
</dbReference>
<feature type="region of interest" description="Disordered" evidence="1">
    <location>
        <begin position="27"/>
        <end position="54"/>
    </location>
</feature>
<dbReference type="GeneID" id="77724724"/>
<evidence type="ECO:0000256" key="2">
    <source>
        <dbReference type="SAM" id="Phobius"/>
    </source>
</evidence>
<evidence type="ECO:0000313" key="4">
    <source>
        <dbReference type="EMBL" id="KAI9635975.1"/>
    </source>
</evidence>
<evidence type="ECO:0000313" key="5">
    <source>
        <dbReference type="Proteomes" id="UP001164286"/>
    </source>
</evidence>
<feature type="non-terminal residue" evidence="4">
    <location>
        <position position="1"/>
    </location>
</feature>
<dbReference type="Proteomes" id="UP001164286">
    <property type="component" value="Unassembled WGS sequence"/>
</dbReference>
<dbReference type="Pfam" id="PF17921">
    <property type="entry name" value="Integrase_H2C2"/>
    <property type="match status" value="1"/>
</dbReference>
<feature type="transmembrane region" description="Helical" evidence="2">
    <location>
        <begin position="242"/>
        <end position="272"/>
    </location>
</feature>
<protein>
    <recommendedName>
        <fullName evidence="3">Integrase zinc-binding domain-containing protein</fullName>
    </recommendedName>
</protein>
<evidence type="ECO:0000259" key="3">
    <source>
        <dbReference type="Pfam" id="PF17921"/>
    </source>
</evidence>
<dbReference type="InterPro" id="IPR041588">
    <property type="entry name" value="Integrase_H2C2"/>
</dbReference>
<feature type="domain" description="Integrase zinc-binding" evidence="3">
    <location>
        <begin position="437"/>
        <end position="474"/>
    </location>
</feature>
<comment type="caution">
    <text evidence="4">The sequence shown here is derived from an EMBL/GenBank/DDBJ whole genome shotgun (WGS) entry which is preliminary data.</text>
</comment>
<keyword evidence="5" id="KW-1185">Reference proteome</keyword>
<feature type="compositionally biased region" description="Polar residues" evidence="1">
    <location>
        <begin position="38"/>
        <end position="49"/>
    </location>
</feature>
<keyword evidence="2" id="KW-0812">Transmembrane</keyword>
<feature type="transmembrane region" description="Helical" evidence="2">
    <location>
        <begin position="68"/>
        <end position="90"/>
    </location>
</feature>
<accession>A0AA38H9A0</accession>
<keyword evidence="2" id="KW-1133">Transmembrane helix</keyword>
<evidence type="ECO:0000256" key="1">
    <source>
        <dbReference type="SAM" id="MobiDB-lite"/>
    </source>
</evidence>
<organism evidence="4 5">
    <name type="scientific">Dioszegia hungarica</name>
    <dbReference type="NCBI Taxonomy" id="4972"/>
    <lineage>
        <taxon>Eukaryota</taxon>
        <taxon>Fungi</taxon>
        <taxon>Dikarya</taxon>
        <taxon>Basidiomycota</taxon>
        <taxon>Agaricomycotina</taxon>
        <taxon>Tremellomycetes</taxon>
        <taxon>Tremellales</taxon>
        <taxon>Bulleribasidiaceae</taxon>
        <taxon>Dioszegia</taxon>
    </lineage>
</organism>
<dbReference type="Gene3D" id="1.10.340.70">
    <property type="match status" value="1"/>
</dbReference>
<dbReference type="RefSeq" id="XP_052945752.1">
    <property type="nucleotide sequence ID" value="XM_053085523.1"/>
</dbReference>
<keyword evidence="2" id="KW-0472">Membrane</keyword>